<keyword evidence="3" id="KW-1185">Reference proteome</keyword>
<organism evidence="2 3">
    <name type="scientific">Bionectria ochroleuca</name>
    <name type="common">Gliocladium roseum</name>
    <dbReference type="NCBI Taxonomy" id="29856"/>
    <lineage>
        <taxon>Eukaryota</taxon>
        <taxon>Fungi</taxon>
        <taxon>Dikarya</taxon>
        <taxon>Ascomycota</taxon>
        <taxon>Pezizomycotina</taxon>
        <taxon>Sordariomycetes</taxon>
        <taxon>Hypocreomycetidae</taxon>
        <taxon>Hypocreales</taxon>
        <taxon>Bionectriaceae</taxon>
        <taxon>Clonostachys</taxon>
    </lineage>
</organism>
<evidence type="ECO:0000313" key="2">
    <source>
        <dbReference type="EMBL" id="VUC29789.1"/>
    </source>
</evidence>
<name>A0ABY6UF10_BIOOC</name>
<dbReference type="SUPFAM" id="SSF52266">
    <property type="entry name" value="SGNH hydrolase"/>
    <property type="match status" value="1"/>
</dbReference>
<dbReference type="PANTHER" id="PTHR45648">
    <property type="entry name" value="GDSL LIPASE/ACYLHYDROLASE FAMILY PROTEIN (AFU_ORTHOLOGUE AFUA_4G14700)"/>
    <property type="match status" value="1"/>
</dbReference>
<dbReference type="PANTHER" id="PTHR45648:SF22">
    <property type="entry name" value="GDSL LIPASE_ACYLHYDROLASE FAMILY PROTEIN (AFU_ORTHOLOGUE AFUA_4G14700)"/>
    <property type="match status" value="1"/>
</dbReference>
<dbReference type="EMBL" id="CABFNS010000809">
    <property type="protein sequence ID" value="VUC29789.1"/>
    <property type="molecule type" value="Genomic_DNA"/>
</dbReference>
<dbReference type="InterPro" id="IPR036514">
    <property type="entry name" value="SGNH_hydro_sf"/>
</dbReference>
<reference evidence="2 3" key="1">
    <citation type="submission" date="2019-06" db="EMBL/GenBank/DDBJ databases">
        <authorList>
            <person name="Broberg M."/>
        </authorList>
    </citation>
    <scope>NUCLEOTIDE SEQUENCE [LARGE SCALE GENOMIC DNA]</scope>
</reference>
<comment type="caution">
    <text evidence="2">The sequence shown here is derived from an EMBL/GenBank/DDBJ whole genome shotgun (WGS) entry which is preliminary data.</text>
</comment>
<keyword evidence="1" id="KW-0378">Hydrolase</keyword>
<dbReference type="InterPro" id="IPR051058">
    <property type="entry name" value="GDSL_Est/Lipase"/>
</dbReference>
<dbReference type="InterPro" id="IPR001087">
    <property type="entry name" value="GDSL"/>
</dbReference>
<dbReference type="Pfam" id="PF00657">
    <property type="entry name" value="Lipase_GDSL"/>
    <property type="match status" value="1"/>
</dbReference>
<accession>A0ABY6UF10</accession>
<dbReference type="Proteomes" id="UP000766486">
    <property type="component" value="Unassembled WGS sequence"/>
</dbReference>
<proteinExistence type="predicted"/>
<dbReference type="Gene3D" id="3.40.50.1110">
    <property type="entry name" value="SGNH hydrolase"/>
    <property type="match status" value="1"/>
</dbReference>
<evidence type="ECO:0000256" key="1">
    <source>
        <dbReference type="ARBA" id="ARBA00022801"/>
    </source>
</evidence>
<gene>
    <name evidence="2" type="ORF">CLO192961_LOCUS266509</name>
</gene>
<evidence type="ECO:0008006" key="4">
    <source>
        <dbReference type="Google" id="ProtNLM"/>
    </source>
</evidence>
<sequence length="288" mass="31979">WLAMGAVKKEKGAKEAKDVRYMFVFGDSYSRTGFNISSTKPNQENPFGNPTFPGATTSGGYNWLGWLLSDYNKKNTNTFVYNFACSGATVDRSIIPPSSDSSLTLTDQIGSFTRTLFKKPDYASWESNNTLAGIWIGINDVDVSYQRQNASEYIKESVDVLFEQLEVLYGAGIRSFFLLQVPPLEKTPKITAKNEKPTQKISEYNKRISEKLKGFNSARKDARTALVDTSTPFSTAISNPKKYNATNATCQNADGTTCLWYDDFHPGVAIHKLVAYDVSVALGKGNIW</sequence>
<feature type="non-terminal residue" evidence="2">
    <location>
        <position position="1"/>
    </location>
</feature>
<evidence type="ECO:0000313" key="3">
    <source>
        <dbReference type="Proteomes" id="UP000766486"/>
    </source>
</evidence>
<protein>
    <recommendedName>
        <fullName evidence="4">Carbohydrate esterase family 16 protein</fullName>
    </recommendedName>
</protein>
<dbReference type="CDD" id="cd01846">
    <property type="entry name" value="fatty_acyltransferase_like"/>
    <property type="match status" value="1"/>
</dbReference>